<dbReference type="InterPro" id="IPR000847">
    <property type="entry name" value="LysR_HTH_N"/>
</dbReference>
<dbReference type="FunFam" id="3.40.190.290:FF:000001">
    <property type="entry name" value="Transcriptional regulator, LysR family"/>
    <property type="match status" value="1"/>
</dbReference>
<dbReference type="InterPro" id="IPR036390">
    <property type="entry name" value="WH_DNA-bd_sf"/>
</dbReference>
<evidence type="ECO:0000256" key="4">
    <source>
        <dbReference type="ARBA" id="ARBA00023163"/>
    </source>
</evidence>
<keyword evidence="3" id="KW-0238">DNA-binding</keyword>
<dbReference type="PANTHER" id="PTHR30537">
    <property type="entry name" value="HTH-TYPE TRANSCRIPTIONAL REGULATOR"/>
    <property type="match status" value="1"/>
</dbReference>
<dbReference type="Pfam" id="PF03466">
    <property type="entry name" value="LysR_substrate"/>
    <property type="match status" value="1"/>
</dbReference>
<feature type="domain" description="HTH lysR-type" evidence="5">
    <location>
        <begin position="1"/>
        <end position="59"/>
    </location>
</feature>
<dbReference type="Pfam" id="PF00126">
    <property type="entry name" value="HTH_1"/>
    <property type="match status" value="1"/>
</dbReference>
<dbReference type="GO" id="GO:0043565">
    <property type="term" value="F:sequence-specific DNA binding"/>
    <property type="evidence" value="ECO:0007669"/>
    <property type="project" value="TreeGrafter"/>
</dbReference>
<gene>
    <name evidence="6" type="ORF">AWT59_1314</name>
</gene>
<dbReference type="Gene3D" id="1.10.10.10">
    <property type="entry name" value="Winged helix-like DNA-binding domain superfamily/Winged helix DNA-binding domain"/>
    <property type="match status" value="1"/>
</dbReference>
<evidence type="ECO:0000256" key="2">
    <source>
        <dbReference type="ARBA" id="ARBA00023015"/>
    </source>
</evidence>
<reference evidence="6 7" key="1">
    <citation type="submission" date="2016-02" db="EMBL/GenBank/DDBJ databases">
        <authorList>
            <person name="Wen L."/>
            <person name="He K."/>
            <person name="Yang H."/>
        </authorList>
    </citation>
    <scope>NUCLEOTIDE SEQUENCE [LARGE SCALE GENOMIC DNA]</scope>
    <source>
        <strain evidence="6">ShG14-8</strain>
    </source>
</reference>
<keyword evidence="4" id="KW-0804">Transcription</keyword>
<organism evidence="6 7">
    <name type="scientific">Candidatus Gallionella acididurans</name>
    <dbReference type="NCBI Taxonomy" id="1796491"/>
    <lineage>
        <taxon>Bacteria</taxon>
        <taxon>Pseudomonadati</taxon>
        <taxon>Pseudomonadota</taxon>
        <taxon>Betaproteobacteria</taxon>
        <taxon>Nitrosomonadales</taxon>
        <taxon>Gallionellaceae</taxon>
        <taxon>Gallionella</taxon>
    </lineage>
</organism>
<evidence type="ECO:0000313" key="6">
    <source>
        <dbReference type="EMBL" id="KXS32545.1"/>
    </source>
</evidence>
<accession>A0A139BV05</accession>
<dbReference type="Gene3D" id="3.40.190.290">
    <property type="match status" value="1"/>
</dbReference>
<evidence type="ECO:0000259" key="5">
    <source>
        <dbReference type="PROSITE" id="PS50931"/>
    </source>
</evidence>
<evidence type="ECO:0000256" key="1">
    <source>
        <dbReference type="ARBA" id="ARBA00009437"/>
    </source>
</evidence>
<evidence type="ECO:0000313" key="7">
    <source>
        <dbReference type="Proteomes" id="UP000070578"/>
    </source>
</evidence>
<proteinExistence type="inferred from homology"/>
<dbReference type="AlphaFoldDB" id="A0A139BV05"/>
<dbReference type="Proteomes" id="UP000070578">
    <property type="component" value="Unassembled WGS sequence"/>
</dbReference>
<reference evidence="6 7" key="2">
    <citation type="submission" date="2016-03" db="EMBL/GenBank/DDBJ databases">
        <title>New uncultured bacterium of the family Gallionellaceae from acid mine drainage: description and reconstruction of genome based on metagenomic analysis of microbial community.</title>
        <authorList>
            <person name="Kadnikov V."/>
            <person name="Ivasenko D."/>
            <person name="Beletsky A."/>
            <person name="Mardanov A."/>
            <person name="Danilova E."/>
            <person name="Pimenov N."/>
            <person name="Karnachuk O."/>
            <person name="Ravin N."/>
        </authorList>
    </citation>
    <scope>NUCLEOTIDE SEQUENCE [LARGE SCALE GENOMIC DNA]</scope>
    <source>
        <strain evidence="6">ShG14-8</strain>
    </source>
</reference>
<dbReference type="PATRIC" id="fig|1796491.3.peg.1438"/>
<dbReference type="EMBL" id="LSLI01000026">
    <property type="protein sequence ID" value="KXS32545.1"/>
    <property type="molecule type" value="Genomic_DNA"/>
</dbReference>
<comment type="similarity">
    <text evidence="1">Belongs to the LysR transcriptional regulatory family.</text>
</comment>
<dbReference type="InterPro" id="IPR005119">
    <property type="entry name" value="LysR_subst-bd"/>
</dbReference>
<comment type="caution">
    <text evidence="6">The sequence shown here is derived from an EMBL/GenBank/DDBJ whole genome shotgun (WGS) entry which is preliminary data.</text>
</comment>
<dbReference type="GO" id="GO:0003700">
    <property type="term" value="F:DNA-binding transcription factor activity"/>
    <property type="evidence" value="ECO:0007669"/>
    <property type="project" value="InterPro"/>
</dbReference>
<evidence type="ECO:0000256" key="3">
    <source>
        <dbReference type="ARBA" id="ARBA00023125"/>
    </source>
</evidence>
<dbReference type="CDD" id="cd08422">
    <property type="entry name" value="PBP2_CrgA_like"/>
    <property type="match status" value="1"/>
</dbReference>
<dbReference type="PROSITE" id="PS50931">
    <property type="entry name" value="HTH_LYSR"/>
    <property type="match status" value="1"/>
</dbReference>
<dbReference type="GO" id="GO:0006351">
    <property type="term" value="P:DNA-templated transcription"/>
    <property type="evidence" value="ECO:0007669"/>
    <property type="project" value="TreeGrafter"/>
</dbReference>
<name>A0A139BV05_9PROT</name>
<dbReference type="FunFam" id="1.10.10.10:FF:000001">
    <property type="entry name" value="LysR family transcriptional regulator"/>
    <property type="match status" value="1"/>
</dbReference>
<dbReference type="PANTHER" id="PTHR30537:SF35">
    <property type="entry name" value="TRANSCRIPTIONAL REGULATORY PROTEIN"/>
    <property type="match status" value="1"/>
</dbReference>
<sequence>MDTLTSMRVFTTVVGTGSFTGASDRLDMSRAMVSKYVFNLEEHLGTRLLNRTTRRLSLTESGLAYYERCLQIISDVEEAEQAAGQLTTTPRGTLKITMPFAFGLHRLGPVIADYVHLHSEVKLDLSLNDRYVDLIEEGFDLAIRIGTLPESRLIARKLGVASSIVCASPAYLKQHGIPTQPSDLNNHSCLGYTYTNSGNEWRFKNKEMEEVVHITGAIKANNGDMLRHAALNGGGLILQPLFIVEDDLQSGRLVQVLGDYTSTEYGIYAVYPSRKFLSAKVRTFVDFLVGRVSAMSD</sequence>
<dbReference type="InterPro" id="IPR036388">
    <property type="entry name" value="WH-like_DNA-bd_sf"/>
</dbReference>
<protein>
    <submittedName>
        <fullName evidence="6">LysR family transcriptional regulator</fullName>
    </submittedName>
</protein>
<dbReference type="SUPFAM" id="SSF53850">
    <property type="entry name" value="Periplasmic binding protein-like II"/>
    <property type="match status" value="1"/>
</dbReference>
<dbReference type="SUPFAM" id="SSF46785">
    <property type="entry name" value="Winged helix' DNA-binding domain"/>
    <property type="match status" value="1"/>
</dbReference>
<keyword evidence="2" id="KW-0805">Transcription regulation</keyword>
<dbReference type="InterPro" id="IPR058163">
    <property type="entry name" value="LysR-type_TF_proteobact-type"/>
</dbReference>